<dbReference type="Gene3D" id="3.40.50.12230">
    <property type="match status" value="1"/>
</dbReference>
<dbReference type="RefSeq" id="XP_047768961.1">
    <property type="nucleotide sequence ID" value="XM_047912700.1"/>
</dbReference>
<dbReference type="GO" id="GO:0004479">
    <property type="term" value="F:methionyl-tRNA formyltransferase activity"/>
    <property type="evidence" value="ECO:0007669"/>
    <property type="project" value="UniProtKB-EC"/>
</dbReference>
<dbReference type="CDD" id="cd08646">
    <property type="entry name" value="FMT_core_Met-tRNA-FMT_N"/>
    <property type="match status" value="1"/>
</dbReference>
<dbReference type="PANTHER" id="PTHR11138">
    <property type="entry name" value="METHIONYL-TRNA FORMYLTRANSFERASE"/>
    <property type="match status" value="1"/>
</dbReference>
<reference evidence="3" key="1">
    <citation type="submission" date="2021-12" db="EMBL/GenBank/DDBJ databases">
        <authorList>
            <person name="Zaccaron A."/>
            <person name="Stergiopoulos I."/>
        </authorList>
    </citation>
    <scope>NUCLEOTIDE SEQUENCE</scope>
    <source>
        <strain evidence="3">Race5_Kim</strain>
    </source>
</reference>
<dbReference type="EMBL" id="CP090174">
    <property type="protein sequence ID" value="UJO24595.1"/>
    <property type="molecule type" value="Genomic_DNA"/>
</dbReference>
<feature type="domain" description="Formyl transferase N-terminal" evidence="2">
    <location>
        <begin position="50"/>
        <end position="220"/>
    </location>
</feature>
<sequence length="390" mass="43008">MFGVRLLRRSGPTAPSTWCRSFTCNHKRLAQQHKPLSVLFCGADQFSAASLQEVYSLQQKDPSKIASIDVVCRPDKKVGRGLKQTLEVPIKSFATNLGLDIHQIDTFKGWSPPRPIDLVIAVSFGLLVPSRILNGATYGGLNVHPSLLPDLRGAAPIQHALLHNRSHTGVSLQTMHPTKFDHGMILDQTSTSGIPISENATPEELLKQLTPLGAEMLRKALEEGSFMSPRPLAQASNTSDGHILASKITPEDRHIDWTTWTADRIVRYDRVIGRLWDTTTYQRCFLPHEKPGVKRITFYGPWERVSKSEDSKLEPGEPALCISADSKLKRFGVCAADGEMVLPRSATVEGAAKGKGLQSLMHALQLIGRVAASPREFKKRYVRPVRTTGA</sequence>
<evidence type="ECO:0000313" key="4">
    <source>
        <dbReference type="Proteomes" id="UP000756132"/>
    </source>
</evidence>
<dbReference type="GeneID" id="71993430"/>
<dbReference type="PANTHER" id="PTHR11138:SF5">
    <property type="entry name" value="METHIONYL-TRNA FORMYLTRANSFERASE, MITOCHONDRIAL"/>
    <property type="match status" value="1"/>
</dbReference>
<evidence type="ECO:0000313" key="3">
    <source>
        <dbReference type="EMBL" id="UJO24595.1"/>
    </source>
</evidence>
<accession>A0A9Q8UW45</accession>
<dbReference type="Pfam" id="PF00551">
    <property type="entry name" value="Formyl_trans_N"/>
    <property type="match status" value="1"/>
</dbReference>
<dbReference type="GO" id="GO:0005739">
    <property type="term" value="C:mitochondrion"/>
    <property type="evidence" value="ECO:0007669"/>
    <property type="project" value="TreeGrafter"/>
</dbReference>
<evidence type="ECO:0000256" key="1">
    <source>
        <dbReference type="ARBA" id="ARBA00012261"/>
    </source>
</evidence>
<protein>
    <recommendedName>
        <fullName evidence="1">methionyl-tRNA formyltransferase</fullName>
        <ecNumber evidence="1">2.1.2.9</ecNumber>
    </recommendedName>
</protein>
<dbReference type="OrthoDB" id="10268103at2759"/>
<dbReference type="InterPro" id="IPR002376">
    <property type="entry name" value="Formyl_transf_N"/>
</dbReference>
<proteinExistence type="predicted"/>
<reference evidence="3" key="2">
    <citation type="journal article" date="2022" name="Microb. Genom.">
        <title>A chromosome-scale genome assembly of the tomato pathogen Cladosporium fulvum reveals a compartmentalized genome architecture and the presence of a dispensable chromosome.</title>
        <authorList>
            <person name="Zaccaron A.Z."/>
            <person name="Chen L.H."/>
            <person name="Samaras A."/>
            <person name="Stergiopoulos I."/>
        </authorList>
    </citation>
    <scope>NUCLEOTIDE SEQUENCE</scope>
    <source>
        <strain evidence="3">Race5_Kim</strain>
    </source>
</reference>
<organism evidence="3 4">
    <name type="scientific">Passalora fulva</name>
    <name type="common">Tomato leaf mold</name>
    <name type="synonym">Cladosporium fulvum</name>
    <dbReference type="NCBI Taxonomy" id="5499"/>
    <lineage>
        <taxon>Eukaryota</taxon>
        <taxon>Fungi</taxon>
        <taxon>Dikarya</taxon>
        <taxon>Ascomycota</taxon>
        <taxon>Pezizomycotina</taxon>
        <taxon>Dothideomycetes</taxon>
        <taxon>Dothideomycetidae</taxon>
        <taxon>Mycosphaerellales</taxon>
        <taxon>Mycosphaerellaceae</taxon>
        <taxon>Fulvia</taxon>
    </lineage>
</organism>
<evidence type="ECO:0000259" key="2">
    <source>
        <dbReference type="Pfam" id="PF00551"/>
    </source>
</evidence>
<dbReference type="InterPro" id="IPR041711">
    <property type="entry name" value="Met-tRNA-FMT_N"/>
</dbReference>
<dbReference type="InterPro" id="IPR036477">
    <property type="entry name" value="Formyl_transf_N_sf"/>
</dbReference>
<dbReference type="KEGG" id="ffu:CLAFUR5_13552"/>
<dbReference type="Proteomes" id="UP000756132">
    <property type="component" value="Chromosome 12"/>
</dbReference>
<keyword evidence="4" id="KW-1185">Reference proteome</keyword>
<gene>
    <name evidence="3" type="ORF">CLAFUR5_13552</name>
</gene>
<dbReference type="AlphaFoldDB" id="A0A9Q8UW45"/>
<name>A0A9Q8UW45_PASFU</name>
<dbReference type="EC" id="2.1.2.9" evidence="1"/>
<dbReference type="SUPFAM" id="SSF53328">
    <property type="entry name" value="Formyltransferase"/>
    <property type="match status" value="1"/>
</dbReference>